<reference evidence="1" key="1">
    <citation type="submission" date="2007-07" db="EMBL/GenBank/DDBJ databases">
        <title>PCAP assembly of the Caenorhabditis remanei genome.</title>
        <authorList>
            <consortium name="The Caenorhabditis remanei Sequencing Consortium"/>
            <person name="Wilson R.K."/>
        </authorList>
    </citation>
    <scope>NUCLEOTIDE SEQUENCE [LARGE SCALE GENOMIC DNA]</scope>
    <source>
        <strain evidence="1">PB4641</strain>
    </source>
</reference>
<dbReference type="AlphaFoldDB" id="E3NA83"/>
<dbReference type="Proteomes" id="UP000008281">
    <property type="component" value="Unassembled WGS sequence"/>
</dbReference>
<dbReference type="HOGENOM" id="CLU_1103655_0_0_1"/>
<dbReference type="EMBL" id="DS268573">
    <property type="protein sequence ID" value="EFO91007.1"/>
    <property type="molecule type" value="Genomic_DNA"/>
</dbReference>
<evidence type="ECO:0000313" key="2">
    <source>
        <dbReference type="Proteomes" id="UP000008281"/>
    </source>
</evidence>
<keyword evidence="2" id="KW-1185">Reference proteome</keyword>
<name>E3NA83_CAERE</name>
<dbReference type="OMA" id="HRCKSIC"/>
<protein>
    <submittedName>
        <fullName evidence="1">Uncharacterized protein</fullName>
    </submittedName>
</protein>
<organism evidence="2">
    <name type="scientific">Caenorhabditis remanei</name>
    <name type="common">Caenorhabditis vulgaris</name>
    <dbReference type="NCBI Taxonomy" id="31234"/>
    <lineage>
        <taxon>Eukaryota</taxon>
        <taxon>Metazoa</taxon>
        <taxon>Ecdysozoa</taxon>
        <taxon>Nematoda</taxon>
        <taxon>Chromadorea</taxon>
        <taxon>Rhabditida</taxon>
        <taxon>Rhabditina</taxon>
        <taxon>Rhabditomorpha</taxon>
        <taxon>Rhabditoidea</taxon>
        <taxon>Rhabditidae</taxon>
        <taxon>Peloderinae</taxon>
        <taxon>Caenorhabditis</taxon>
    </lineage>
</organism>
<sequence length="252" mass="29522">MNFQRELISFALKEFVFRKCSDGEEKYSVRAKGFTLFYHDGHYDHFHPTVENVQARFCFRCHKVVGANHARTCETKCRRCGNNECEPEEGVSIWCEKCNITFRSQECYKRHLEKKTLKAFPYCDVYEKCKNCRTIHTRESYSKVKHECFSTYLCKICQTRAGEDHQCVHVKPSEKDRNKQMMIRHLEMQEANTTVNKMVMKRGSNILDGIETVIEKKRLHPVMDKGNFASDGSLLPFGLLDSSTSIKDDYMH</sequence>
<dbReference type="InParanoid" id="E3NA83"/>
<dbReference type="OrthoDB" id="6750869at2759"/>
<proteinExistence type="predicted"/>
<gene>
    <name evidence="1" type="ORF">CRE_25832</name>
</gene>
<accession>E3NA83</accession>
<evidence type="ECO:0000313" key="1">
    <source>
        <dbReference type="EMBL" id="EFO91007.1"/>
    </source>
</evidence>
<dbReference type="eggNOG" id="ENOG502QQ9V">
    <property type="taxonomic scope" value="Eukaryota"/>
</dbReference>